<protein>
    <submittedName>
        <fullName evidence="3">Uncharacterized protein</fullName>
    </submittedName>
</protein>
<feature type="compositionally biased region" description="Polar residues" evidence="1">
    <location>
        <begin position="81"/>
        <end position="106"/>
    </location>
</feature>
<dbReference type="EMBL" id="LIAE01007166">
    <property type="protein sequence ID" value="PAV81482.1"/>
    <property type="molecule type" value="Genomic_DNA"/>
</dbReference>
<dbReference type="OrthoDB" id="5835032at2759"/>
<keyword evidence="2" id="KW-0472">Membrane</keyword>
<keyword evidence="2" id="KW-1133">Transmembrane helix</keyword>
<keyword evidence="2" id="KW-0812">Transmembrane</keyword>
<feature type="transmembrane region" description="Helical" evidence="2">
    <location>
        <begin position="20"/>
        <end position="41"/>
    </location>
</feature>
<keyword evidence="4" id="KW-1185">Reference proteome</keyword>
<evidence type="ECO:0000313" key="4">
    <source>
        <dbReference type="Proteomes" id="UP000218231"/>
    </source>
</evidence>
<evidence type="ECO:0000256" key="1">
    <source>
        <dbReference type="SAM" id="MobiDB-lite"/>
    </source>
</evidence>
<evidence type="ECO:0000256" key="2">
    <source>
        <dbReference type="SAM" id="Phobius"/>
    </source>
</evidence>
<name>A0A2A2L5M1_9BILA</name>
<proteinExistence type="predicted"/>
<dbReference type="AlphaFoldDB" id="A0A2A2L5M1"/>
<gene>
    <name evidence="3" type="ORF">WR25_16618</name>
</gene>
<feature type="region of interest" description="Disordered" evidence="1">
    <location>
        <begin position="80"/>
        <end position="106"/>
    </location>
</feature>
<comment type="caution">
    <text evidence="3">The sequence shown here is derived from an EMBL/GenBank/DDBJ whole genome shotgun (WGS) entry which is preliminary data.</text>
</comment>
<organism evidence="3 4">
    <name type="scientific">Diploscapter pachys</name>
    <dbReference type="NCBI Taxonomy" id="2018661"/>
    <lineage>
        <taxon>Eukaryota</taxon>
        <taxon>Metazoa</taxon>
        <taxon>Ecdysozoa</taxon>
        <taxon>Nematoda</taxon>
        <taxon>Chromadorea</taxon>
        <taxon>Rhabditida</taxon>
        <taxon>Rhabditina</taxon>
        <taxon>Rhabditomorpha</taxon>
        <taxon>Rhabditoidea</taxon>
        <taxon>Rhabditidae</taxon>
        <taxon>Diploscapter</taxon>
    </lineage>
</organism>
<reference evidence="3 4" key="1">
    <citation type="journal article" date="2017" name="Curr. Biol.">
        <title>Genome architecture and evolution of a unichromosomal asexual nematode.</title>
        <authorList>
            <person name="Fradin H."/>
            <person name="Zegar C."/>
            <person name="Gutwein M."/>
            <person name="Lucas J."/>
            <person name="Kovtun M."/>
            <person name="Corcoran D."/>
            <person name="Baugh L.R."/>
            <person name="Kiontke K."/>
            <person name="Gunsalus K."/>
            <person name="Fitch D.H."/>
            <person name="Piano F."/>
        </authorList>
    </citation>
    <scope>NUCLEOTIDE SEQUENCE [LARGE SCALE GENOMIC DNA]</scope>
    <source>
        <strain evidence="3">PF1309</strain>
    </source>
</reference>
<sequence>MGLNPSNQQLGWFDYFTPPVVLLWFLGVSYVFYMTVVKFLLVPKGTVKQPFLLCGEKPLKRKSLFAKKEEPLTELEDASVGLSSAVSSRESKPDNTISTNTSRSKK</sequence>
<accession>A0A2A2L5M1</accession>
<dbReference type="Proteomes" id="UP000218231">
    <property type="component" value="Unassembled WGS sequence"/>
</dbReference>
<evidence type="ECO:0000313" key="3">
    <source>
        <dbReference type="EMBL" id="PAV81482.1"/>
    </source>
</evidence>